<evidence type="ECO:0000313" key="3">
    <source>
        <dbReference type="Proteomes" id="UP000799428"/>
    </source>
</evidence>
<evidence type="ECO:0000256" key="1">
    <source>
        <dbReference type="SAM" id="MobiDB-lite"/>
    </source>
</evidence>
<feature type="compositionally biased region" description="Basic and acidic residues" evidence="1">
    <location>
        <begin position="101"/>
        <end position="110"/>
    </location>
</feature>
<sequence length="110" mass="12127">MFAHVRPLPPVSCMSRARDGSKYVMRCGACDAMADAMLVDEFQKIACYFRPEGSKTTDRPQTTDHKPQTAGHRPQATDYRPQTTGHSATAQQSAPISMSKLEARADNLAR</sequence>
<dbReference type="Proteomes" id="UP000799428">
    <property type="component" value="Unassembled WGS sequence"/>
</dbReference>
<organism evidence="2 3">
    <name type="scientific">Pleomassaria siparia CBS 279.74</name>
    <dbReference type="NCBI Taxonomy" id="1314801"/>
    <lineage>
        <taxon>Eukaryota</taxon>
        <taxon>Fungi</taxon>
        <taxon>Dikarya</taxon>
        <taxon>Ascomycota</taxon>
        <taxon>Pezizomycotina</taxon>
        <taxon>Dothideomycetes</taxon>
        <taxon>Pleosporomycetidae</taxon>
        <taxon>Pleosporales</taxon>
        <taxon>Pleomassariaceae</taxon>
        <taxon>Pleomassaria</taxon>
    </lineage>
</organism>
<feature type="region of interest" description="Disordered" evidence="1">
    <location>
        <begin position="50"/>
        <end position="110"/>
    </location>
</feature>
<keyword evidence="3" id="KW-1185">Reference proteome</keyword>
<dbReference type="EMBL" id="MU005773">
    <property type="protein sequence ID" value="KAF2707694.1"/>
    <property type="molecule type" value="Genomic_DNA"/>
</dbReference>
<name>A0A6G1K496_9PLEO</name>
<evidence type="ECO:0000313" key="2">
    <source>
        <dbReference type="EMBL" id="KAF2707694.1"/>
    </source>
</evidence>
<proteinExistence type="predicted"/>
<feature type="compositionally biased region" description="Basic and acidic residues" evidence="1">
    <location>
        <begin position="52"/>
        <end position="67"/>
    </location>
</feature>
<reference evidence="2" key="1">
    <citation type="journal article" date="2020" name="Stud. Mycol.">
        <title>101 Dothideomycetes genomes: a test case for predicting lifestyles and emergence of pathogens.</title>
        <authorList>
            <person name="Haridas S."/>
            <person name="Albert R."/>
            <person name="Binder M."/>
            <person name="Bloem J."/>
            <person name="Labutti K."/>
            <person name="Salamov A."/>
            <person name="Andreopoulos B."/>
            <person name="Baker S."/>
            <person name="Barry K."/>
            <person name="Bills G."/>
            <person name="Bluhm B."/>
            <person name="Cannon C."/>
            <person name="Castanera R."/>
            <person name="Culley D."/>
            <person name="Daum C."/>
            <person name="Ezra D."/>
            <person name="Gonzalez J."/>
            <person name="Henrissat B."/>
            <person name="Kuo A."/>
            <person name="Liang C."/>
            <person name="Lipzen A."/>
            <person name="Lutzoni F."/>
            <person name="Magnuson J."/>
            <person name="Mondo S."/>
            <person name="Nolan M."/>
            <person name="Ohm R."/>
            <person name="Pangilinan J."/>
            <person name="Park H.-J."/>
            <person name="Ramirez L."/>
            <person name="Alfaro M."/>
            <person name="Sun H."/>
            <person name="Tritt A."/>
            <person name="Yoshinaga Y."/>
            <person name="Zwiers L.-H."/>
            <person name="Turgeon B."/>
            <person name="Goodwin S."/>
            <person name="Spatafora J."/>
            <person name="Crous P."/>
            <person name="Grigoriev I."/>
        </authorList>
    </citation>
    <scope>NUCLEOTIDE SEQUENCE</scope>
    <source>
        <strain evidence="2">CBS 279.74</strain>
    </source>
</reference>
<accession>A0A6G1K496</accession>
<feature type="compositionally biased region" description="Polar residues" evidence="1">
    <location>
        <begin position="80"/>
        <end position="96"/>
    </location>
</feature>
<protein>
    <submittedName>
        <fullName evidence="2">Uncharacterized protein</fullName>
    </submittedName>
</protein>
<dbReference type="AlphaFoldDB" id="A0A6G1K496"/>
<gene>
    <name evidence="2" type="ORF">K504DRAFT_458177</name>
</gene>